<evidence type="ECO:0000313" key="6">
    <source>
        <dbReference type="Proteomes" id="UP001345013"/>
    </source>
</evidence>
<reference evidence="5 6" key="1">
    <citation type="submission" date="2023-08" db="EMBL/GenBank/DDBJ databases">
        <title>Black Yeasts Isolated from many extreme environments.</title>
        <authorList>
            <person name="Coleine C."/>
            <person name="Stajich J.E."/>
            <person name="Selbmann L."/>
        </authorList>
    </citation>
    <scope>NUCLEOTIDE SEQUENCE [LARGE SCALE GENOMIC DNA]</scope>
    <source>
        <strain evidence="5 6">CCFEE 5885</strain>
    </source>
</reference>
<dbReference type="Pfam" id="PF00561">
    <property type="entry name" value="Abhydrolase_1"/>
    <property type="match status" value="1"/>
</dbReference>
<organism evidence="5 6">
    <name type="scientific">Lithohypha guttulata</name>
    <dbReference type="NCBI Taxonomy" id="1690604"/>
    <lineage>
        <taxon>Eukaryota</taxon>
        <taxon>Fungi</taxon>
        <taxon>Dikarya</taxon>
        <taxon>Ascomycota</taxon>
        <taxon>Pezizomycotina</taxon>
        <taxon>Eurotiomycetes</taxon>
        <taxon>Chaetothyriomycetidae</taxon>
        <taxon>Chaetothyriales</taxon>
        <taxon>Trichomeriaceae</taxon>
        <taxon>Lithohypha</taxon>
    </lineage>
</organism>
<accession>A0ABR0KD42</accession>
<evidence type="ECO:0000259" key="3">
    <source>
        <dbReference type="Pfam" id="PF00561"/>
    </source>
</evidence>
<keyword evidence="2" id="KW-0378">Hydrolase</keyword>
<feature type="domain" description="Peptidase S33 tripeptidyl aminopeptidase-like C-terminal" evidence="4">
    <location>
        <begin position="377"/>
        <end position="475"/>
    </location>
</feature>
<dbReference type="InterPro" id="IPR051601">
    <property type="entry name" value="Serine_prot/Carboxylest_S33"/>
</dbReference>
<dbReference type="InterPro" id="IPR013595">
    <property type="entry name" value="Pept_S33_TAP-like_C"/>
</dbReference>
<gene>
    <name evidence="5" type="ORF">LTR24_004105</name>
</gene>
<evidence type="ECO:0000256" key="2">
    <source>
        <dbReference type="ARBA" id="ARBA00022801"/>
    </source>
</evidence>
<evidence type="ECO:0008006" key="7">
    <source>
        <dbReference type="Google" id="ProtNLM"/>
    </source>
</evidence>
<dbReference type="InterPro" id="IPR000073">
    <property type="entry name" value="AB_hydrolase_1"/>
</dbReference>
<feature type="domain" description="AB hydrolase-1" evidence="3">
    <location>
        <begin position="49"/>
        <end position="229"/>
    </location>
</feature>
<dbReference type="EMBL" id="JAVRRG010000040">
    <property type="protein sequence ID" value="KAK5093723.1"/>
    <property type="molecule type" value="Genomic_DNA"/>
</dbReference>
<evidence type="ECO:0000256" key="1">
    <source>
        <dbReference type="ARBA" id="ARBA00010088"/>
    </source>
</evidence>
<keyword evidence="6" id="KW-1185">Reference proteome</keyword>
<comment type="similarity">
    <text evidence="1">Belongs to the peptidase S33 family.</text>
</comment>
<comment type="caution">
    <text evidence="5">The sequence shown here is derived from an EMBL/GenBank/DDBJ whole genome shotgun (WGS) entry which is preliminary data.</text>
</comment>
<evidence type="ECO:0000259" key="4">
    <source>
        <dbReference type="Pfam" id="PF08386"/>
    </source>
</evidence>
<name>A0ABR0KD42_9EURO</name>
<dbReference type="Gene3D" id="3.40.50.1820">
    <property type="entry name" value="alpha/beta hydrolase"/>
    <property type="match status" value="1"/>
</dbReference>
<dbReference type="PANTHER" id="PTHR43248">
    <property type="entry name" value="2-SUCCINYL-6-HYDROXY-2,4-CYCLOHEXADIENE-1-CARBOXYLATE SYNTHASE"/>
    <property type="match status" value="1"/>
</dbReference>
<protein>
    <recommendedName>
        <fullName evidence="7">AB hydrolase-1 domain-containing protein</fullName>
    </recommendedName>
</protein>
<dbReference type="Pfam" id="PF08386">
    <property type="entry name" value="Abhydrolase_4"/>
    <property type="match status" value="1"/>
</dbReference>
<dbReference type="PANTHER" id="PTHR43248:SF30">
    <property type="entry name" value="AB HYDROLASE-1 DOMAIN-CONTAINING PROTEIN"/>
    <property type="match status" value="1"/>
</dbReference>
<dbReference type="Proteomes" id="UP001345013">
    <property type="component" value="Unassembled WGS sequence"/>
</dbReference>
<dbReference type="SUPFAM" id="SSF53474">
    <property type="entry name" value="alpha/beta-Hydrolases"/>
    <property type="match status" value="1"/>
</dbReference>
<evidence type="ECO:0000313" key="5">
    <source>
        <dbReference type="EMBL" id="KAK5093723.1"/>
    </source>
</evidence>
<proteinExistence type="inferred from homology"/>
<sequence>MANSRAESVDWESQLEVPIDWSAPEGEKTTLGMGRVKASGNASDRIGSLMFNPGGPGGIASEFCTYQASGVPVFSEALALHFDIICPDPRGVGSSSPVKCDAQVWNQNTTQFPANEVEFEQMVKVNKDRGESCLNETGNLLKHVDTTSAARDIEAIRLALDDGKLNWLGLSYGSQLGGAYAELYPENIRAMALDGITNHAQSSVDALYTGSTTYENELERFFDWCATNATACGLQGENISKMFNDLVAAADKSPIPAPGCEATADTAVAGSCQTSVVGADIRLNVQGFLAWKESVSGLLHGWDYLGLALNQTIAYNNATLLATTLAVDDTSSLYADLAIACLDWFRSDTSNMTKAFIELQEQNTMGSIFNSHVGAASQAWTILSGCLGWPVEVVNPQHGLDQQALQKAPPILLVNAKHDPETSYTWALGLKEQIPHSTLVTRDGDGHTSYLLHGETAALMDTYLVGGTLPADGTVVKS</sequence>
<dbReference type="InterPro" id="IPR029058">
    <property type="entry name" value="AB_hydrolase_fold"/>
</dbReference>